<dbReference type="Proteomes" id="UP000823633">
    <property type="component" value="Unassembled WGS sequence"/>
</dbReference>
<comment type="subcellular location">
    <subcellularLocation>
        <location evidence="2">Cytoplasm</location>
    </subcellularLocation>
</comment>
<comment type="similarity">
    <text evidence="2">Belongs to the RbfA family.</text>
</comment>
<reference evidence="3" key="2">
    <citation type="journal article" date="2021" name="PeerJ">
        <title>Extensive microbial diversity within the chicken gut microbiome revealed by metagenomics and culture.</title>
        <authorList>
            <person name="Gilroy R."/>
            <person name="Ravi A."/>
            <person name="Getino M."/>
            <person name="Pursley I."/>
            <person name="Horton D.L."/>
            <person name="Alikhan N.F."/>
            <person name="Baker D."/>
            <person name="Gharbi K."/>
            <person name="Hall N."/>
            <person name="Watson M."/>
            <person name="Adriaenssens E.M."/>
            <person name="Foster-Nyarko E."/>
            <person name="Jarju S."/>
            <person name="Secka A."/>
            <person name="Antonio M."/>
            <person name="Oren A."/>
            <person name="Chaudhuri R.R."/>
            <person name="La Ragione R."/>
            <person name="Hildebrand F."/>
            <person name="Pallen M.J."/>
        </authorList>
    </citation>
    <scope>NUCLEOTIDE SEQUENCE</scope>
    <source>
        <strain evidence="3">11167</strain>
    </source>
</reference>
<sequence>MTKHSEARLESRILEAISTMIVTGAIKNPHLSPFTSITEVRLSVDNAYATVFVSTVMEKDLERSVKALSSASGFIQGRLGAILKTRNTPVLRFVADRSYQEGERINHLIDEALGKA</sequence>
<dbReference type="GO" id="GO:0005829">
    <property type="term" value="C:cytosol"/>
    <property type="evidence" value="ECO:0007669"/>
    <property type="project" value="TreeGrafter"/>
</dbReference>
<dbReference type="HAMAP" id="MF_00003">
    <property type="entry name" value="RbfA"/>
    <property type="match status" value="1"/>
</dbReference>
<protein>
    <recommendedName>
        <fullName evidence="2">Ribosome-binding factor A</fullName>
    </recommendedName>
</protein>
<evidence type="ECO:0000256" key="2">
    <source>
        <dbReference type="HAMAP-Rule" id="MF_00003"/>
    </source>
</evidence>
<keyword evidence="1 2" id="KW-0690">Ribosome biogenesis</keyword>
<dbReference type="Gene3D" id="3.30.300.20">
    <property type="match status" value="1"/>
</dbReference>
<accession>A0A9D9H8V7</accession>
<dbReference type="InterPro" id="IPR000238">
    <property type="entry name" value="RbfA"/>
</dbReference>
<dbReference type="SUPFAM" id="SSF89919">
    <property type="entry name" value="Ribosome-binding factor A, RbfA"/>
    <property type="match status" value="1"/>
</dbReference>
<evidence type="ECO:0000313" key="3">
    <source>
        <dbReference type="EMBL" id="MBO8442184.1"/>
    </source>
</evidence>
<organism evidence="3 4">
    <name type="scientific">Candidatus Aphodenecus pullistercoris</name>
    <dbReference type="NCBI Taxonomy" id="2840669"/>
    <lineage>
        <taxon>Bacteria</taxon>
        <taxon>Pseudomonadati</taxon>
        <taxon>Spirochaetota</taxon>
        <taxon>Spirochaetia</taxon>
        <taxon>Spirochaetales</taxon>
        <taxon>Candidatus Aphodenecus</taxon>
    </lineage>
</organism>
<comment type="function">
    <text evidence="2">One of several proteins that assist in the late maturation steps of the functional core of the 30S ribosomal subunit. Associates with free 30S ribosomal subunits (but not with 30S subunits that are part of 70S ribosomes or polysomes). Required for efficient processing of 16S rRNA. May interact with the 5'-terminal helix region of 16S rRNA.</text>
</comment>
<comment type="caution">
    <text evidence="3">The sequence shown here is derived from an EMBL/GenBank/DDBJ whole genome shotgun (WGS) entry which is preliminary data.</text>
</comment>
<dbReference type="PANTHER" id="PTHR33515">
    <property type="entry name" value="RIBOSOME-BINDING FACTOR A, CHLOROPLASTIC-RELATED"/>
    <property type="match status" value="1"/>
</dbReference>
<dbReference type="EMBL" id="JADIMU010000001">
    <property type="protein sequence ID" value="MBO8442184.1"/>
    <property type="molecule type" value="Genomic_DNA"/>
</dbReference>
<evidence type="ECO:0000256" key="1">
    <source>
        <dbReference type="ARBA" id="ARBA00022517"/>
    </source>
</evidence>
<comment type="subunit">
    <text evidence="2">Monomer. Binds 30S ribosomal subunits, but not 50S ribosomal subunits or 70S ribosomes.</text>
</comment>
<dbReference type="GO" id="GO:0030490">
    <property type="term" value="P:maturation of SSU-rRNA"/>
    <property type="evidence" value="ECO:0007669"/>
    <property type="project" value="UniProtKB-UniRule"/>
</dbReference>
<keyword evidence="2" id="KW-0963">Cytoplasm</keyword>
<evidence type="ECO:0000313" key="4">
    <source>
        <dbReference type="Proteomes" id="UP000823633"/>
    </source>
</evidence>
<reference evidence="3" key="1">
    <citation type="submission" date="2020-10" db="EMBL/GenBank/DDBJ databases">
        <authorList>
            <person name="Gilroy R."/>
        </authorList>
    </citation>
    <scope>NUCLEOTIDE SEQUENCE</scope>
    <source>
        <strain evidence="3">11167</strain>
    </source>
</reference>
<dbReference type="Pfam" id="PF02033">
    <property type="entry name" value="RBFA"/>
    <property type="match status" value="1"/>
</dbReference>
<dbReference type="GO" id="GO:0043024">
    <property type="term" value="F:ribosomal small subunit binding"/>
    <property type="evidence" value="ECO:0007669"/>
    <property type="project" value="TreeGrafter"/>
</dbReference>
<proteinExistence type="inferred from homology"/>
<gene>
    <name evidence="2 3" type="primary">rbfA</name>
    <name evidence="3" type="ORF">IAC42_00270</name>
</gene>
<dbReference type="NCBIfam" id="TIGR00082">
    <property type="entry name" value="rbfA"/>
    <property type="match status" value="1"/>
</dbReference>
<name>A0A9D9H8V7_9SPIR</name>
<dbReference type="AlphaFoldDB" id="A0A9D9H8V7"/>
<dbReference type="InterPro" id="IPR015946">
    <property type="entry name" value="KH_dom-like_a/b"/>
</dbReference>
<dbReference type="InterPro" id="IPR023799">
    <property type="entry name" value="RbfA_dom_sf"/>
</dbReference>
<dbReference type="PANTHER" id="PTHR33515:SF1">
    <property type="entry name" value="RIBOSOME-BINDING FACTOR A, CHLOROPLASTIC-RELATED"/>
    <property type="match status" value="1"/>
</dbReference>